<dbReference type="AlphaFoldDB" id="A0A448YF72"/>
<evidence type="ECO:0000256" key="1">
    <source>
        <dbReference type="ARBA" id="ARBA00010055"/>
    </source>
</evidence>
<dbReference type="Proteomes" id="UP000290900">
    <property type="component" value="Unassembled WGS sequence"/>
</dbReference>
<dbReference type="PROSITE" id="PS51263">
    <property type="entry name" value="ADF_H"/>
    <property type="match status" value="1"/>
</dbReference>
<dbReference type="GO" id="GO:0005634">
    <property type="term" value="C:nucleus"/>
    <property type="evidence" value="ECO:0007669"/>
    <property type="project" value="UniProtKB-SubCell"/>
</dbReference>
<dbReference type="GO" id="GO:0071846">
    <property type="term" value="P:actin filament debranching"/>
    <property type="evidence" value="ECO:0007669"/>
    <property type="project" value="InterPro"/>
</dbReference>
<dbReference type="OrthoDB" id="3919494at2759"/>
<sequence>MSANIYKIDPKTYELEFEEPDDTIDSLDSLVEELPDNTPRFIILNYPYTASDGRPMFPLVLIYYRPSTSRQESKMLYAGCLERFKNEVSPNKFIEIIDEDDFDDLDDRIRN</sequence>
<proteinExistence type="inferred from homology"/>
<evidence type="ECO:0000313" key="5">
    <source>
        <dbReference type="Proteomes" id="UP000290900"/>
    </source>
</evidence>
<evidence type="ECO:0000256" key="2">
    <source>
        <dbReference type="PIRNR" id="PIRNR001788"/>
    </source>
</evidence>
<accession>A0A448YF72</accession>
<dbReference type="PIRSF" id="PIRSF001788">
    <property type="entry name" value="GMF-beta"/>
    <property type="match status" value="1"/>
</dbReference>
<dbReference type="GO" id="GO:0003779">
    <property type="term" value="F:actin binding"/>
    <property type="evidence" value="ECO:0007669"/>
    <property type="project" value="InterPro"/>
</dbReference>
<dbReference type="Gene3D" id="3.40.20.10">
    <property type="entry name" value="Severin"/>
    <property type="match status" value="1"/>
</dbReference>
<dbReference type="EMBL" id="CAACVR010000001">
    <property type="protein sequence ID" value="VEU19539.1"/>
    <property type="molecule type" value="Genomic_DNA"/>
</dbReference>
<keyword evidence="5" id="KW-1185">Reference proteome</keyword>
<dbReference type="Pfam" id="PF00241">
    <property type="entry name" value="Cofilin_ADF"/>
    <property type="match status" value="1"/>
</dbReference>
<dbReference type="GO" id="GO:0030479">
    <property type="term" value="C:actin cortical patch"/>
    <property type="evidence" value="ECO:0007669"/>
    <property type="project" value="TreeGrafter"/>
</dbReference>
<dbReference type="InParanoid" id="A0A448YF72"/>
<dbReference type="PANTHER" id="PTHR11249">
    <property type="entry name" value="GLIAL FACTOR NATURATION FACTOR"/>
    <property type="match status" value="1"/>
</dbReference>
<protein>
    <submittedName>
        <fullName evidence="4">DEKNAAC100272</fullName>
    </submittedName>
</protein>
<dbReference type="InterPro" id="IPR011171">
    <property type="entry name" value="GMF"/>
</dbReference>
<evidence type="ECO:0000313" key="4">
    <source>
        <dbReference type="EMBL" id="VEU19539.1"/>
    </source>
</evidence>
<keyword evidence="2" id="KW-0539">Nucleus</keyword>
<dbReference type="SMART" id="SM00102">
    <property type="entry name" value="ADF"/>
    <property type="match status" value="1"/>
</dbReference>
<gene>
    <name evidence="4" type="ORF">BRENAR_LOCUS276</name>
</gene>
<keyword evidence="2" id="KW-0963">Cytoplasm</keyword>
<comment type="similarity">
    <text evidence="1 2">Belongs to the actin-binding proteins ADF family. GMF subfamily.</text>
</comment>
<evidence type="ECO:0000259" key="3">
    <source>
        <dbReference type="PROSITE" id="PS51263"/>
    </source>
</evidence>
<reference evidence="4 5" key="1">
    <citation type="submission" date="2018-12" db="EMBL/GenBank/DDBJ databases">
        <authorList>
            <person name="Tiukova I."/>
            <person name="Dainat J."/>
        </authorList>
    </citation>
    <scope>NUCLEOTIDE SEQUENCE [LARGE SCALE GENOMIC DNA]</scope>
</reference>
<dbReference type="GO" id="GO:0071933">
    <property type="term" value="F:Arp2/3 complex binding"/>
    <property type="evidence" value="ECO:0007669"/>
    <property type="project" value="InterPro"/>
</dbReference>
<comment type="subcellular location">
    <subcellularLocation>
        <location evidence="2">Cytoplasm</location>
    </subcellularLocation>
    <subcellularLocation>
        <location evidence="2">Nucleus</location>
    </subcellularLocation>
</comment>
<feature type="domain" description="ADF-H" evidence="3">
    <location>
        <begin position="1"/>
        <end position="111"/>
    </location>
</feature>
<dbReference type="PANTHER" id="PTHR11249:SF2">
    <property type="entry name" value="GLIA MATURATION FACTOR"/>
    <property type="match status" value="1"/>
</dbReference>
<dbReference type="STRING" id="13370.A0A448YF72"/>
<dbReference type="SUPFAM" id="SSF55753">
    <property type="entry name" value="Actin depolymerizing proteins"/>
    <property type="match status" value="1"/>
</dbReference>
<dbReference type="GO" id="GO:0034316">
    <property type="term" value="P:negative regulation of Arp2/3 complex-mediated actin nucleation"/>
    <property type="evidence" value="ECO:0007669"/>
    <property type="project" value="TreeGrafter"/>
</dbReference>
<dbReference type="InterPro" id="IPR002108">
    <property type="entry name" value="ADF-H"/>
</dbReference>
<dbReference type="FunCoup" id="A0A448YF72">
    <property type="interactions" value="97"/>
</dbReference>
<organism evidence="4 5">
    <name type="scientific">Brettanomyces naardenensis</name>
    <name type="common">Yeast</name>
    <dbReference type="NCBI Taxonomy" id="13370"/>
    <lineage>
        <taxon>Eukaryota</taxon>
        <taxon>Fungi</taxon>
        <taxon>Dikarya</taxon>
        <taxon>Ascomycota</taxon>
        <taxon>Saccharomycotina</taxon>
        <taxon>Pichiomycetes</taxon>
        <taxon>Pichiales</taxon>
        <taxon>Pichiaceae</taxon>
        <taxon>Brettanomyces</taxon>
    </lineage>
</organism>
<dbReference type="InterPro" id="IPR029006">
    <property type="entry name" value="ADF-H/Gelsolin-like_dom_sf"/>
</dbReference>
<name>A0A448YF72_BRENA</name>